<dbReference type="Pfam" id="PF04715">
    <property type="entry name" value="Anth_synt_I_N"/>
    <property type="match status" value="1"/>
</dbReference>
<dbReference type="PRINTS" id="PR00095">
    <property type="entry name" value="ANTSNTHASEI"/>
</dbReference>
<keyword evidence="3" id="KW-0032">Aminotransferase</keyword>
<evidence type="ECO:0000313" key="3">
    <source>
        <dbReference type="EMBL" id="QDV74141.1"/>
    </source>
</evidence>
<keyword evidence="4" id="KW-1185">Reference proteome</keyword>
<dbReference type="GO" id="GO:0046820">
    <property type="term" value="F:4-amino-4-deoxychorismate synthase activity"/>
    <property type="evidence" value="ECO:0007669"/>
    <property type="project" value="UniProtKB-EC"/>
</dbReference>
<dbReference type="InterPro" id="IPR005801">
    <property type="entry name" value="ADC_synthase"/>
</dbReference>
<dbReference type="KEGG" id="bmei:Spa11_23410"/>
<dbReference type="InterPro" id="IPR006805">
    <property type="entry name" value="Anth_synth_I_N"/>
</dbReference>
<dbReference type="PANTHER" id="PTHR11236">
    <property type="entry name" value="AMINOBENZOATE/ANTHRANILATE SYNTHASE"/>
    <property type="match status" value="1"/>
</dbReference>
<evidence type="ECO:0000259" key="2">
    <source>
        <dbReference type="Pfam" id="PF04715"/>
    </source>
</evidence>
<evidence type="ECO:0000259" key="1">
    <source>
        <dbReference type="Pfam" id="PF00425"/>
    </source>
</evidence>
<dbReference type="EMBL" id="CP036349">
    <property type="protein sequence ID" value="QDV74141.1"/>
    <property type="molecule type" value="Genomic_DNA"/>
</dbReference>
<reference evidence="3 4" key="1">
    <citation type="submission" date="2019-02" db="EMBL/GenBank/DDBJ databases">
        <title>Deep-cultivation of Planctomycetes and their phenomic and genomic characterization uncovers novel biology.</title>
        <authorList>
            <person name="Wiegand S."/>
            <person name="Jogler M."/>
            <person name="Boedeker C."/>
            <person name="Pinto D."/>
            <person name="Vollmers J."/>
            <person name="Rivas-Marin E."/>
            <person name="Kohn T."/>
            <person name="Peeters S.H."/>
            <person name="Heuer A."/>
            <person name="Rast P."/>
            <person name="Oberbeckmann S."/>
            <person name="Bunk B."/>
            <person name="Jeske O."/>
            <person name="Meyerdierks A."/>
            <person name="Storesund J.E."/>
            <person name="Kallscheuer N."/>
            <person name="Luecker S."/>
            <person name="Lage O.M."/>
            <person name="Pohl T."/>
            <person name="Merkel B.J."/>
            <person name="Hornburger P."/>
            <person name="Mueller R.-W."/>
            <person name="Bruemmer F."/>
            <person name="Labrenz M."/>
            <person name="Spormann A.M."/>
            <person name="Op den Camp H."/>
            <person name="Overmann J."/>
            <person name="Amann R."/>
            <person name="Jetten M.S.M."/>
            <person name="Mascher T."/>
            <person name="Medema M.H."/>
            <person name="Devos D.P."/>
            <person name="Kaster A.-K."/>
            <person name="Ovreas L."/>
            <person name="Rohde M."/>
            <person name="Galperin M.Y."/>
            <person name="Jogler C."/>
        </authorList>
    </citation>
    <scope>NUCLEOTIDE SEQUENCE [LARGE SCALE GENOMIC DNA]</scope>
    <source>
        <strain evidence="3 4">Spa11</strain>
    </source>
</reference>
<protein>
    <submittedName>
        <fullName evidence="3">Aminodeoxychorismate synthase component 1</fullName>
        <ecNumber evidence="3">2.6.1.85</ecNumber>
    </submittedName>
</protein>
<dbReference type="InterPro" id="IPR019999">
    <property type="entry name" value="Anth_synth_I-like"/>
</dbReference>
<dbReference type="PANTHER" id="PTHR11236:SF50">
    <property type="entry name" value="AMINODEOXYCHORISMATE SYNTHASE COMPONENT 1"/>
    <property type="match status" value="1"/>
</dbReference>
<dbReference type="Proteomes" id="UP000316426">
    <property type="component" value="Chromosome"/>
</dbReference>
<proteinExistence type="predicted"/>
<dbReference type="AlphaFoldDB" id="A0A518K8L8"/>
<dbReference type="InterPro" id="IPR015890">
    <property type="entry name" value="Chorismate_C"/>
</dbReference>
<dbReference type="RefSeq" id="WP_231933245.1">
    <property type="nucleotide sequence ID" value="NZ_CP036349.1"/>
</dbReference>
<feature type="domain" description="Chorismate-utilising enzyme C-terminal" evidence="1">
    <location>
        <begin position="215"/>
        <end position="465"/>
    </location>
</feature>
<dbReference type="Pfam" id="PF00425">
    <property type="entry name" value="Chorismate_bind"/>
    <property type="match status" value="1"/>
</dbReference>
<feature type="domain" description="Anthranilate synthase component I N-terminal" evidence="2">
    <location>
        <begin position="24"/>
        <end position="145"/>
    </location>
</feature>
<accession>A0A518K8L8</accession>
<sequence>MPTADTLAPSDAMTPLVVELDRSLRPEDAFVALAGLPHAVFFDSAMRMPVLGRYSYVTADPFDWLTIPSDGRAAIDSLFDRLNRYRSATVEGLPPWQGGAAGVVGYEVGRSLERLPRPRWDEFQHPALAMGFYDFVVAFDHAEGRAWAISTGLPACGDDRQRRAEWRMQQVLDGLAKGSPPQAFEHCQPVSQEDLAPSFATPYGVGVASNFSRGGYLAAVDRVLEHLRAGDAFQVNLSQRLLLPDPGDPVEMYLRLRERNPAPFGGYVDGGPWQVASASPERFLQVAGRCVETRPIKGTRPLGVAAGAELLASEKDRAENVMIVDLLRNDLSRVCKDDSVAVPTLFGLEPYAHVQHLVSVVTGRLRDECGVADLLEATLPGGSITGAPKVRAQEIIATLEPTARGAYCGAIAWIGFPDAAGRQAMDSSVLIRTLTRSRGWVQAPVGGGVVVQSDPAAEYEETWHKAAGLVDAVAP</sequence>
<dbReference type="SUPFAM" id="SSF56322">
    <property type="entry name" value="ADC synthase"/>
    <property type="match status" value="1"/>
</dbReference>
<name>A0A518K8L8_9BACT</name>
<dbReference type="Gene3D" id="3.60.120.10">
    <property type="entry name" value="Anthranilate synthase"/>
    <property type="match status" value="1"/>
</dbReference>
<gene>
    <name evidence="3" type="primary">pabB</name>
    <name evidence="3" type="ORF">Spa11_23410</name>
</gene>
<organism evidence="3 4">
    <name type="scientific">Botrimarina mediterranea</name>
    <dbReference type="NCBI Taxonomy" id="2528022"/>
    <lineage>
        <taxon>Bacteria</taxon>
        <taxon>Pseudomonadati</taxon>
        <taxon>Planctomycetota</taxon>
        <taxon>Planctomycetia</taxon>
        <taxon>Pirellulales</taxon>
        <taxon>Lacipirellulaceae</taxon>
        <taxon>Botrimarina</taxon>
    </lineage>
</organism>
<dbReference type="EC" id="2.6.1.85" evidence="3"/>
<keyword evidence="3" id="KW-0808">Transferase</keyword>
<evidence type="ECO:0000313" key="4">
    <source>
        <dbReference type="Proteomes" id="UP000316426"/>
    </source>
</evidence>
<dbReference type="GO" id="GO:0000162">
    <property type="term" value="P:L-tryptophan biosynthetic process"/>
    <property type="evidence" value="ECO:0007669"/>
    <property type="project" value="TreeGrafter"/>
</dbReference>